<organism evidence="1 2">
    <name type="scientific">Lutibacter agarilyticus</name>
    <dbReference type="NCBI Taxonomy" id="1109740"/>
    <lineage>
        <taxon>Bacteria</taxon>
        <taxon>Pseudomonadati</taxon>
        <taxon>Bacteroidota</taxon>
        <taxon>Flavobacteriia</taxon>
        <taxon>Flavobacteriales</taxon>
        <taxon>Flavobacteriaceae</taxon>
        <taxon>Lutibacter</taxon>
    </lineage>
</organism>
<keyword evidence="2" id="KW-1185">Reference proteome</keyword>
<evidence type="ECO:0000313" key="2">
    <source>
        <dbReference type="Proteomes" id="UP000198384"/>
    </source>
</evidence>
<name>A0A238VG99_9FLAO</name>
<dbReference type="EMBL" id="FZNT01000001">
    <property type="protein sequence ID" value="SNR33184.1"/>
    <property type="molecule type" value="Genomic_DNA"/>
</dbReference>
<dbReference type="Proteomes" id="UP000198384">
    <property type="component" value="Unassembled WGS sequence"/>
</dbReference>
<dbReference type="AlphaFoldDB" id="A0A238VG99"/>
<proteinExistence type="predicted"/>
<sequence length="36" mass="4303">MQSWDNLTTFLSHPNEIRKFIYTINIIESFNASSRK</sequence>
<evidence type="ECO:0000313" key="1">
    <source>
        <dbReference type="EMBL" id="SNR33184.1"/>
    </source>
</evidence>
<accession>A0A238VG99</accession>
<gene>
    <name evidence="1" type="ORF">SAMN06265371_101361</name>
</gene>
<reference evidence="1 2" key="1">
    <citation type="submission" date="2017-06" db="EMBL/GenBank/DDBJ databases">
        <authorList>
            <person name="Kim H.J."/>
            <person name="Triplett B.A."/>
        </authorList>
    </citation>
    <scope>NUCLEOTIDE SEQUENCE [LARGE SCALE GENOMIC DNA]</scope>
    <source>
        <strain evidence="1 2">DSM 29150</strain>
    </source>
</reference>
<protein>
    <submittedName>
        <fullName evidence="1">Transposase, Mutator family</fullName>
    </submittedName>
</protein>